<sequence>MYNNTQLLSSHNNFINRRVLSGNKNEADMTYVQSQTGVINNNNKKVPKNYKPPYDDMYTAMPGIFGKRFPPKSHYQGINSSDNSNTRYDPYGEYLFKKGLSDRDNSLSYYTNYINIDSSFRNKNSIPQTDDTQWIKLDSNPLRFSFNSKNLEVIDENYESEIQIDDKIMMAGILPIKKKLKTIYGDKNQNKLFEFTNGSKYLKINNKHYMKFPETFAEISEYNKFTYIENYDTKNVNVEISGIQGELGTNYIGNIAINTLNSTHQVLLYNPDESAENTYNDNWFFIELTTEYSSPIPYNVPPYNVDITYYYLAGVPINQINAEYPIDDEHVTGYHRVVDVSEESFTISLPKVSTLLDESICSDGQGKCGGGNNITIAKISEIITAYPNPNHYLIKLPYTYSQVVYIKMISSEFPNVQKNINDTGVNKNNKLYWQNLEDGDIVYSIDIESGTYNPLSLQNAIEQKILSVRRVYSRNISESQSNNIEYTENNIIKLTIDEKTEIVTFKSYTEATIYKPFIETNPKITNTNPIGLLKYSITINQINHRMKVGDKIIINNSLSYFGIPAKVLNGEHVITEIINENQYIIIVKNFNLEDDRTDTGGGSCVSILTPNIFRLRFDFPDTMGRILGFRNPGSNIAITPYNNVITNKDDYEKELGIDEEGNLVAYTNNSLLFSADNYILVVCKQIIGISNFGDIKDVFAKIQLPDALSSIFNSSNISSNRMILDTFVDAPIYFHSPIRNLYELEFEFYTPDGQLYDFGGLDHSFTLEVVTMSDTPKGTGLVSFSGKIN</sequence>
<dbReference type="EMBL" id="KY684083">
    <property type="protein sequence ID" value="ARF09043.1"/>
    <property type="molecule type" value="Genomic_DNA"/>
</dbReference>
<dbReference type="Gene3D" id="2.40.30.20">
    <property type="match status" value="1"/>
</dbReference>
<protein>
    <submittedName>
        <fullName evidence="1">Putative minor capsid protein</fullName>
    </submittedName>
</protein>
<organism evidence="1">
    <name type="scientific">Catovirus CTV1</name>
    <dbReference type="NCBI Taxonomy" id="1977631"/>
    <lineage>
        <taxon>Viruses</taxon>
        <taxon>Varidnaviria</taxon>
        <taxon>Bamfordvirae</taxon>
        <taxon>Nucleocytoviricota</taxon>
        <taxon>Megaviricetes</taxon>
        <taxon>Imitervirales</taxon>
        <taxon>Mimiviridae</taxon>
        <taxon>Klosneuvirinae</taxon>
        <taxon>Catovirus</taxon>
    </lineage>
</organism>
<dbReference type="InterPro" id="IPR023366">
    <property type="entry name" value="ATP_synth_asu-like_sf"/>
</dbReference>
<gene>
    <name evidence="1" type="ORF">Catovirus_1_1093</name>
</gene>
<proteinExistence type="predicted"/>
<accession>A0A1V0SBF6</accession>
<evidence type="ECO:0000313" key="1">
    <source>
        <dbReference type="EMBL" id="ARF09043.1"/>
    </source>
</evidence>
<name>A0A1V0SBF6_9VIRU</name>
<reference evidence="1" key="1">
    <citation type="journal article" date="2017" name="Science">
        <title>Giant viruses with an expanded complement of translation system components.</title>
        <authorList>
            <person name="Schulz F."/>
            <person name="Yutin N."/>
            <person name="Ivanova N.N."/>
            <person name="Ortega D.R."/>
            <person name="Lee T.K."/>
            <person name="Vierheilig J."/>
            <person name="Daims H."/>
            <person name="Horn M."/>
            <person name="Wagner M."/>
            <person name="Jensen G.J."/>
            <person name="Kyrpides N.C."/>
            <person name="Koonin E.V."/>
            <person name="Woyke T."/>
        </authorList>
    </citation>
    <scope>NUCLEOTIDE SEQUENCE</scope>
    <source>
        <strain evidence="1">CTV1</strain>
    </source>
</reference>